<feature type="transmembrane region" description="Helical" evidence="1">
    <location>
        <begin position="42"/>
        <end position="60"/>
    </location>
</feature>
<accession>A0ABS1BNB4</accession>
<sequence length="159" mass="17615">MIKPPKQNSASTTGLLLGLLFGFLIGLAMFKQTPKSERSVAFPYLIGAGLIISTVCGYKIGALNDAENYRDESLGIKRIETRHLSKAGEWSIESTWVQFDGFENKLITTTLDGETVSIYNQVIIANHGNYSNNRSATKIHEETKNDLIQKLKDSFKNTG</sequence>
<name>A0ABS1BNB4_9SPHI</name>
<gene>
    <name evidence="2" type="ORF">I5M32_15550</name>
</gene>
<evidence type="ECO:0000256" key="1">
    <source>
        <dbReference type="SAM" id="Phobius"/>
    </source>
</evidence>
<feature type="transmembrane region" description="Helical" evidence="1">
    <location>
        <begin position="12"/>
        <end position="30"/>
    </location>
</feature>
<comment type="caution">
    <text evidence="2">The sequence shown here is derived from an EMBL/GenBank/DDBJ whole genome shotgun (WGS) entry which is preliminary data.</text>
</comment>
<organism evidence="2 3">
    <name type="scientific">Pedobacter segetis</name>
    <dbReference type="NCBI Taxonomy" id="2793069"/>
    <lineage>
        <taxon>Bacteria</taxon>
        <taxon>Pseudomonadati</taxon>
        <taxon>Bacteroidota</taxon>
        <taxon>Sphingobacteriia</taxon>
        <taxon>Sphingobacteriales</taxon>
        <taxon>Sphingobacteriaceae</taxon>
        <taxon>Pedobacter</taxon>
    </lineage>
</organism>
<dbReference type="RefSeq" id="WP_200587997.1">
    <property type="nucleotide sequence ID" value="NZ_JAEHFY010000029.1"/>
</dbReference>
<keyword evidence="3" id="KW-1185">Reference proteome</keyword>
<protein>
    <submittedName>
        <fullName evidence="2">Uncharacterized protein</fullName>
    </submittedName>
</protein>
<keyword evidence="1" id="KW-1133">Transmembrane helix</keyword>
<evidence type="ECO:0000313" key="3">
    <source>
        <dbReference type="Proteomes" id="UP000660024"/>
    </source>
</evidence>
<keyword evidence="1" id="KW-0812">Transmembrane</keyword>
<dbReference type="Proteomes" id="UP000660024">
    <property type="component" value="Unassembled WGS sequence"/>
</dbReference>
<keyword evidence="1" id="KW-0472">Membrane</keyword>
<proteinExistence type="predicted"/>
<dbReference type="EMBL" id="JAEHFY010000029">
    <property type="protein sequence ID" value="MBK0384382.1"/>
    <property type="molecule type" value="Genomic_DNA"/>
</dbReference>
<reference evidence="2 3" key="1">
    <citation type="submission" date="2020-12" db="EMBL/GenBank/DDBJ databases">
        <title>Bacterial novel species Pedobacter sp. SD-b isolated from soil.</title>
        <authorList>
            <person name="Jung H.-Y."/>
        </authorList>
    </citation>
    <scope>NUCLEOTIDE SEQUENCE [LARGE SCALE GENOMIC DNA]</scope>
    <source>
        <strain evidence="2 3">SD-b</strain>
    </source>
</reference>
<evidence type="ECO:0000313" key="2">
    <source>
        <dbReference type="EMBL" id="MBK0384382.1"/>
    </source>
</evidence>